<comment type="caution">
    <text evidence="2">The sequence shown here is derived from an EMBL/GenBank/DDBJ whole genome shotgun (WGS) entry which is preliminary data.</text>
</comment>
<dbReference type="EMBL" id="BOML01000043">
    <property type="protein sequence ID" value="GIE04264.1"/>
    <property type="molecule type" value="Genomic_DNA"/>
</dbReference>
<evidence type="ECO:0000313" key="2">
    <source>
        <dbReference type="EMBL" id="GIE04264.1"/>
    </source>
</evidence>
<proteinExistence type="predicted"/>
<accession>A0ABQ3Z367</accession>
<name>A0ABQ3Z367_9ACTN</name>
<keyword evidence="1" id="KW-1133">Transmembrane helix</keyword>
<evidence type="ECO:0000256" key="1">
    <source>
        <dbReference type="SAM" id="Phobius"/>
    </source>
</evidence>
<gene>
    <name evidence="2" type="ORF">Adu01nite_56140</name>
</gene>
<dbReference type="RefSeq" id="WP_203730850.1">
    <property type="nucleotide sequence ID" value="NZ_BAAATX010000016.1"/>
</dbReference>
<protein>
    <submittedName>
        <fullName evidence="2">Uncharacterized protein</fullName>
    </submittedName>
</protein>
<reference evidence="2 3" key="1">
    <citation type="submission" date="2021-01" db="EMBL/GenBank/DDBJ databases">
        <title>Whole genome shotgun sequence of Actinoplanes durhamensis NBRC 14914.</title>
        <authorList>
            <person name="Komaki H."/>
            <person name="Tamura T."/>
        </authorList>
    </citation>
    <scope>NUCLEOTIDE SEQUENCE [LARGE SCALE GENOMIC DNA]</scope>
    <source>
        <strain evidence="2 3">NBRC 14914</strain>
    </source>
</reference>
<keyword evidence="1" id="KW-0472">Membrane</keyword>
<dbReference type="Proteomes" id="UP000637628">
    <property type="component" value="Unassembled WGS sequence"/>
</dbReference>
<sequence>MVYHVRDVLDSARPVPPPAHTSTDDIIARAHRIRGRRRAVAGSAAAVLAVAAIGAGVLVKPSGGNSMPTGEAIGEGFSTVFGEYRTGPERIGPVTQVTAGFQELPVYRDGDTWDDDQGRKYPLTDGAITFYAAGVFDPATLGSQESGVTFGAAFPVTVGGKEGIGRKMTPAATGLQSAPPDQSVRTALAWQYADDAWAAYVPRATDRSSSTADAIRIAEAVVPGASHEVRAPFRMTFVPAGWRTVSAEENTTAYSNIVSELYLFNGTLPAADPVDIRLDGVNILVMRGQPKDGDIRGKDGVHCYTVPACTRVMGDYFIDVDGRASGLSAATVRQIVDGLKPVDFTDHNAWLPIGG</sequence>
<keyword evidence="3" id="KW-1185">Reference proteome</keyword>
<feature type="transmembrane region" description="Helical" evidence="1">
    <location>
        <begin position="39"/>
        <end position="59"/>
    </location>
</feature>
<evidence type="ECO:0000313" key="3">
    <source>
        <dbReference type="Proteomes" id="UP000637628"/>
    </source>
</evidence>
<organism evidence="2 3">
    <name type="scientific">Paractinoplanes durhamensis</name>
    <dbReference type="NCBI Taxonomy" id="113563"/>
    <lineage>
        <taxon>Bacteria</taxon>
        <taxon>Bacillati</taxon>
        <taxon>Actinomycetota</taxon>
        <taxon>Actinomycetes</taxon>
        <taxon>Micromonosporales</taxon>
        <taxon>Micromonosporaceae</taxon>
        <taxon>Paractinoplanes</taxon>
    </lineage>
</organism>
<keyword evidence="1" id="KW-0812">Transmembrane</keyword>